<evidence type="ECO:0000256" key="4">
    <source>
        <dbReference type="ARBA" id="ARBA00022452"/>
    </source>
</evidence>
<dbReference type="eggNOG" id="COG1538">
    <property type="taxonomic scope" value="Bacteria"/>
</dbReference>
<dbReference type="PANTHER" id="PTHR30026">
    <property type="entry name" value="OUTER MEMBRANE PROTEIN TOLC"/>
    <property type="match status" value="1"/>
</dbReference>
<dbReference type="RefSeq" id="WP_040008008.1">
    <property type="nucleotide sequence ID" value="NZ_CP009574.1"/>
</dbReference>
<gene>
    <name evidence="9" type="ORF">LO80_01765</name>
</gene>
<dbReference type="GO" id="GO:0009279">
    <property type="term" value="C:cell outer membrane"/>
    <property type="evidence" value="ECO:0007669"/>
    <property type="project" value="UniProtKB-SubCell"/>
</dbReference>
<keyword evidence="8" id="KW-0732">Signal</keyword>
<keyword evidence="3" id="KW-0813">Transport</keyword>
<accession>A0A097EMM9</accession>
<dbReference type="GO" id="GO:1990281">
    <property type="term" value="C:efflux pump complex"/>
    <property type="evidence" value="ECO:0007669"/>
    <property type="project" value="TreeGrafter"/>
</dbReference>
<dbReference type="AlphaFoldDB" id="A0A097EMM9"/>
<comment type="similarity">
    <text evidence="2">Belongs to the outer membrane factor (OMF) (TC 1.B.17) family.</text>
</comment>
<organism evidence="9 10">
    <name type="scientific">Candidatus Francisella endociliophora</name>
    <dbReference type="NCBI Taxonomy" id="653937"/>
    <lineage>
        <taxon>Bacteria</taxon>
        <taxon>Pseudomonadati</taxon>
        <taxon>Pseudomonadota</taxon>
        <taxon>Gammaproteobacteria</taxon>
        <taxon>Thiotrichales</taxon>
        <taxon>Francisellaceae</taxon>
        <taxon>Francisella</taxon>
    </lineage>
</organism>
<reference evidence="9 10" key="1">
    <citation type="submission" date="2014-10" db="EMBL/GenBank/DDBJ databases">
        <title>Whole genome sequence of Francisella endociliophora strain FSC1006, isolated from a laboratory culture of the marine ciliate Euplotes raikovi.</title>
        <authorList>
            <person name="Granberg M."/>
            <person name="Backman S."/>
            <person name="Lundmark E."/>
            <person name="Nilsson E."/>
            <person name="Karlsson E."/>
            <person name="Thelaus J."/>
            <person name="Ohrman C."/>
            <person name="Larkeryd A."/>
            <person name="Stenberg P."/>
        </authorList>
    </citation>
    <scope>NUCLEOTIDE SEQUENCE [LARGE SCALE GENOMIC DNA]</scope>
    <source>
        <strain evidence="9 10">FSC1006</strain>
    </source>
</reference>
<proteinExistence type="inferred from homology"/>
<evidence type="ECO:0000256" key="1">
    <source>
        <dbReference type="ARBA" id="ARBA00004442"/>
    </source>
</evidence>
<dbReference type="InterPro" id="IPR003423">
    <property type="entry name" value="OMP_efflux"/>
</dbReference>
<dbReference type="OrthoDB" id="9813458at2"/>
<comment type="subcellular location">
    <subcellularLocation>
        <location evidence="1">Cell outer membrane</location>
    </subcellularLocation>
</comment>
<keyword evidence="10" id="KW-1185">Reference proteome</keyword>
<keyword evidence="7" id="KW-0998">Cell outer membrane</keyword>
<dbReference type="PANTHER" id="PTHR30026:SF20">
    <property type="entry name" value="OUTER MEMBRANE PROTEIN TOLC"/>
    <property type="match status" value="1"/>
</dbReference>
<dbReference type="GO" id="GO:0015562">
    <property type="term" value="F:efflux transmembrane transporter activity"/>
    <property type="evidence" value="ECO:0007669"/>
    <property type="project" value="InterPro"/>
</dbReference>
<name>A0A097EMM9_9GAMM</name>
<feature type="chain" id="PRO_5001929996" evidence="8">
    <location>
        <begin position="25"/>
        <end position="463"/>
    </location>
</feature>
<dbReference type="GO" id="GO:0015288">
    <property type="term" value="F:porin activity"/>
    <property type="evidence" value="ECO:0007669"/>
    <property type="project" value="TreeGrafter"/>
</dbReference>
<keyword evidence="6" id="KW-0472">Membrane</keyword>
<keyword evidence="5" id="KW-0812">Transmembrane</keyword>
<dbReference type="KEGG" id="frf:LO80_01765"/>
<evidence type="ECO:0000256" key="5">
    <source>
        <dbReference type="ARBA" id="ARBA00022692"/>
    </source>
</evidence>
<dbReference type="Proteomes" id="UP000029672">
    <property type="component" value="Chromosome"/>
</dbReference>
<evidence type="ECO:0000256" key="8">
    <source>
        <dbReference type="SAM" id="SignalP"/>
    </source>
</evidence>
<dbReference type="Pfam" id="PF02321">
    <property type="entry name" value="OEP"/>
    <property type="match status" value="2"/>
</dbReference>
<evidence type="ECO:0000313" key="10">
    <source>
        <dbReference type="Proteomes" id="UP000029672"/>
    </source>
</evidence>
<dbReference type="EMBL" id="CP009574">
    <property type="protein sequence ID" value="AIT08827.1"/>
    <property type="molecule type" value="Genomic_DNA"/>
</dbReference>
<evidence type="ECO:0000313" key="9">
    <source>
        <dbReference type="EMBL" id="AIT08827.1"/>
    </source>
</evidence>
<dbReference type="HOGENOM" id="CLU_012817_0_2_6"/>
<feature type="signal peptide" evidence="8">
    <location>
        <begin position="1"/>
        <end position="24"/>
    </location>
</feature>
<evidence type="ECO:0000256" key="2">
    <source>
        <dbReference type="ARBA" id="ARBA00007613"/>
    </source>
</evidence>
<dbReference type="SUPFAM" id="SSF56954">
    <property type="entry name" value="Outer membrane efflux proteins (OEP)"/>
    <property type="match status" value="1"/>
</dbReference>
<dbReference type="Gene3D" id="1.20.1600.10">
    <property type="entry name" value="Outer membrane efflux proteins (OEP)"/>
    <property type="match status" value="1"/>
</dbReference>
<dbReference type="InterPro" id="IPR051906">
    <property type="entry name" value="TolC-like"/>
</dbReference>
<evidence type="ECO:0000256" key="6">
    <source>
        <dbReference type="ARBA" id="ARBA00023136"/>
    </source>
</evidence>
<dbReference type="STRING" id="1547445.LO80_01765"/>
<evidence type="ECO:0000256" key="7">
    <source>
        <dbReference type="ARBA" id="ARBA00023237"/>
    </source>
</evidence>
<evidence type="ECO:0000256" key="3">
    <source>
        <dbReference type="ARBA" id="ARBA00022448"/>
    </source>
</evidence>
<sequence length="463" mass="52499">MKTVVLRYLLISASIFGLGISAVANPVSDYTTTVKQSISNSPQYKYIGFQLNSRQMDPAIQLGRLLPSIDVGGDIRATDIGGDGKSSSSGDISKAGGFRSIKGIVSLTQPLYDYGAYKDLQSAEETAQFAQQDYRTSYQQFLYDTSYAYFNLAKAIKNVQYNSYNLKSNKQSLNELESKYKAGVADIADYETVKANYYIAEADYAAAKREEKVARAELRKFTNNNDDVVLYNNDFKVKEPSPNTEEGWEELAMRSNPAYLGSMHTKESKYYDYQSATSPFMPRVNFEVKYSPGFNDISSLGNPVFDRFLPSRGDVSAFYFGINLTWNIFSGGTNYAELKKAAYDYQSSEFDMIQTGRVAQNDAMYAFRFVQLKQKEITSLRESVAAAKIAYEKYKERYDQGTTTITQYFILLNQYYQFLIQLNNTEFDYIMGFLSLYKTAGILTTKTVQDFNSWLLLNQDVEL</sequence>
<keyword evidence="4" id="KW-1134">Transmembrane beta strand</keyword>
<protein>
    <submittedName>
        <fullName evidence="9">Transporter</fullName>
    </submittedName>
</protein>